<dbReference type="Proteomes" id="UP000247498">
    <property type="component" value="Unassembled WGS sequence"/>
</dbReference>
<comment type="caution">
    <text evidence="2">The sequence shown here is derived from an EMBL/GenBank/DDBJ whole genome shotgun (WGS) entry which is preliminary data.</text>
</comment>
<keyword evidence="3" id="KW-1185">Reference proteome</keyword>
<dbReference type="AlphaFoldDB" id="A0A2V0P7I5"/>
<dbReference type="InParanoid" id="A0A2V0P7I5"/>
<dbReference type="EMBL" id="BDRX01000070">
    <property type="protein sequence ID" value="GBF95828.1"/>
    <property type="molecule type" value="Genomic_DNA"/>
</dbReference>
<evidence type="ECO:0000313" key="2">
    <source>
        <dbReference type="EMBL" id="GBF95828.1"/>
    </source>
</evidence>
<organism evidence="2 3">
    <name type="scientific">Raphidocelis subcapitata</name>
    <dbReference type="NCBI Taxonomy" id="307507"/>
    <lineage>
        <taxon>Eukaryota</taxon>
        <taxon>Viridiplantae</taxon>
        <taxon>Chlorophyta</taxon>
        <taxon>core chlorophytes</taxon>
        <taxon>Chlorophyceae</taxon>
        <taxon>CS clade</taxon>
        <taxon>Sphaeropleales</taxon>
        <taxon>Selenastraceae</taxon>
        <taxon>Raphidocelis</taxon>
    </lineage>
</organism>
<accession>A0A2V0P7I5</accession>
<evidence type="ECO:0000313" key="3">
    <source>
        <dbReference type="Proteomes" id="UP000247498"/>
    </source>
</evidence>
<reference evidence="2 3" key="1">
    <citation type="journal article" date="2018" name="Sci. Rep.">
        <title>Raphidocelis subcapitata (=Pseudokirchneriella subcapitata) provides an insight into genome evolution and environmental adaptations in the Sphaeropleales.</title>
        <authorList>
            <person name="Suzuki S."/>
            <person name="Yamaguchi H."/>
            <person name="Nakajima N."/>
            <person name="Kawachi M."/>
        </authorList>
    </citation>
    <scope>NUCLEOTIDE SEQUENCE [LARGE SCALE GENOMIC DNA]</scope>
    <source>
        <strain evidence="2 3">NIES-35</strain>
    </source>
</reference>
<feature type="region of interest" description="Disordered" evidence="1">
    <location>
        <begin position="84"/>
        <end position="111"/>
    </location>
</feature>
<proteinExistence type="predicted"/>
<sequence length="111" mass="11635">MGAVRCWQPKECSMHNASGPLALKQSEREQSLSVAELAAATCAPLGWHRAATDRPAGGRGFSALPEASPLGAFVSSAHLARADEASTGELAAAGRRRRCQRERASGAKPRP</sequence>
<evidence type="ECO:0000256" key="1">
    <source>
        <dbReference type="SAM" id="MobiDB-lite"/>
    </source>
</evidence>
<gene>
    <name evidence="2" type="ORF">Rsub_08264</name>
</gene>
<name>A0A2V0P7I5_9CHLO</name>
<protein>
    <submittedName>
        <fullName evidence="2">Uncharacterized protein</fullName>
    </submittedName>
</protein>